<keyword evidence="5" id="KW-1185">Reference proteome</keyword>
<dbReference type="CDD" id="cd04897">
    <property type="entry name" value="ACT_ACR_3"/>
    <property type="match status" value="1"/>
</dbReference>
<dbReference type="OrthoDB" id="2019938at2759"/>
<dbReference type="GO" id="GO:0016597">
    <property type="term" value="F:amino acid binding"/>
    <property type="evidence" value="ECO:0007669"/>
    <property type="project" value="UniProtKB-UniRule"/>
</dbReference>
<dbReference type="InterPro" id="IPR045865">
    <property type="entry name" value="ACT-like_dom_sf"/>
</dbReference>
<dbReference type="STRING" id="1088818.A0A2I0BFB9"/>
<dbReference type="PANTHER" id="PTHR31096:SF7">
    <property type="entry name" value="ACT DOMAIN-CONTAINING PROTEIN ACR1"/>
    <property type="match status" value="1"/>
</dbReference>
<evidence type="ECO:0000259" key="3">
    <source>
        <dbReference type="PROSITE" id="PS51671"/>
    </source>
</evidence>
<proteinExistence type="predicted"/>
<dbReference type="Gene3D" id="3.30.70.260">
    <property type="match status" value="1"/>
</dbReference>
<feature type="domain" description="ACT" evidence="3">
    <location>
        <begin position="407"/>
        <end position="487"/>
    </location>
</feature>
<dbReference type="EMBL" id="KZ451885">
    <property type="protein sequence ID" value="PKA66500.1"/>
    <property type="molecule type" value="Genomic_DNA"/>
</dbReference>
<protein>
    <recommendedName>
        <fullName evidence="2">ACT domain-containing protein ACR</fullName>
    </recommendedName>
    <alternativeName>
        <fullName evidence="2">Protein ACT DOMAIN REPEATS</fullName>
    </alternativeName>
</protein>
<accession>A0A2I0BFB9</accession>
<gene>
    <name evidence="4" type="ORF">AXF42_Ash003154</name>
</gene>
<evidence type="ECO:0000256" key="1">
    <source>
        <dbReference type="ARBA" id="ARBA00022737"/>
    </source>
</evidence>
<reference evidence="4 5" key="1">
    <citation type="journal article" date="2017" name="Nature">
        <title>The Apostasia genome and the evolution of orchids.</title>
        <authorList>
            <person name="Zhang G.Q."/>
            <person name="Liu K.W."/>
            <person name="Li Z."/>
            <person name="Lohaus R."/>
            <person name="Hsiao Y.Y."/>
            <person name="Niu S.C."/>
            <person name="Wang J.Y."/>
            <person name="Lin Y.C."/>
            <person name="Xu Q."/>
            <person name="Chen L.J."/>
            <person name="Yoshida K."/>
            <person name="Fujiwara S."/>
            <person name="Wang Z.W."/>
            <person name="Zhang Y.Q."/>
            <person name="Mitsuda N."/>
            <person name="Wang M."/>
            <person name="Liu G.H."/>
            <person name="Pecoraro L."/>
            <person name="Huang H.X."/>
            <person name="Xiao X.J."/>
            <person name="Lin M."/>
            <person name="Wu X.Y."/>
            <person name="Wu W.L."/>
            <person name="Chen Y.Y."/>
            <person name="Chang S.B."/>
            <person name="Sakamoto S."/>
            <person name="Ohme-Takagi M."/>
            <person name="Yagi M."/>
            <person name="Zeng S.J."/>
            <person name="Shen C.Y."/>
            <person name="Yeh C.M."/>
            <person name="Luo Y.B."/>
            <person name="Tsai W.C."/>
            <person name="Van de Peer Y."/>
            <person name="Liu Z.J."/>
        </authorList>
    </citation>
    <scope>NUCLEOTIDE SEQUENCE [LARGE SCALE GENOMIC DNA]</scope>
    <source>
        <strain evidence="5">cv. Shenzhen</strain>
        <tissue evidence="4">Stem</tissue>
    </source>
</reference>
<evidence type="ECO:0000313" key="5">
    <source>
        <dbReference type="Proteomes" id="UP000236161"/>
    </source>
</evidence>
<comment type="function">
    <text evidence="2">Binds amino acids.</text>
</comment>
<dbReference type="AlphaFoldDB" id="A0A2I0BFB9"/>
<sequence length="536" mass="58542">MDQGACCPYFDPDFESTLENIAPPRYFNVTIRVCVDNDTWDDCTLVKVDSANRHGILLEMVQVLADLDLFISKSYIASDGGWVMDVFHVTDQLGNKLTDNSLIRFIQQSLDLEGHVGGGHGSCPAEVKTCLGNLVGAGHLNSDYTALEVTAADRPGLLSEVTAVLSQLECDVDSCTAWTHNSRAACILYITDRPSGHPISDPARLVDVQLQIEGVVEAHHSTGELRRVSISGPSPNRIHTERRLHQLMQEDRDYEAGPHPPPVESDQFSMAIAAAEARRWFGSGGANGNGTGWGPLGLASSSSPVNSNYSKAIETQASIEEWKVRDYSVVNVRSRDRPKLFFDTVCTLTDLQYDIFHASVRSQGSLAVQEYYIRHANGSTLDSDVERKRVIRCVVAAIERRVSQGVRVEMRTADRKGLLSDITRAFRENGLSLAMAKCGKQGEMAVGSFYVTDASSSGSGDLDLRRLEAVCDEIGGIFIDRNGRCGGSKRGDCLTTGIFGSSSSHAEERVPRFSLGSLLWSHIERISSSFSSISRS</sequence>
<dbReference type="Proteomes" id="UP000236161">
    <property type="component" value="Unassembled WGS sequence"/>
</dbReference>
<dbReference type="SUPFAM" id="SSF55021">
    <property type="entry name" value="ACT-like"/>
    <property type="match status" value="3"/>
</dbReference>
<organism evidence="4 5">
    <name type="scientific">Apostasia shenzhenica</name>
    <dbReference type="NCBI Taxonomy" id="1088818"/>
    <lineage>
        <taxon>Eukaryota</taxon>
        <taxon>Viridiplantae</taxon>
        <taxon>Streptophyta</taxon>
        <taxon>Embryophyta</taxon>
        <taxon>Tracheophyta</taxon>
        <taxon>Spermatophyta</taxon>
        <taxon>Magnoliopsida</taxon>
        <taxon>Liliopsida</taxon>
        <taxon>Asparagales</taxon>
        <taxon>Orchidaceae</taxon>
        <taxon>Apostasioideae</taxon>
        <taxon>Apostasia</taxon>
    </lineage>
</organism>
<feature type="domain" description="ACT" evidence="3">
    <location>
        <begin position="146"/>
        <end position="230"/>
    </location>
</feature>
<dbReference type="InterPro" id="IPR002912">
    <property type="entry name" value="ACT_dom"/>
</dbReference>
<dbReference type="InterPro" id="IPR040217">
    <property type="entry name" value="ACR1-12"/>
</dbReference>
<evidence type="ECO:0000256" key="2">
    <source>
        <dbReference type="RuleBase" id="RU369043"/>
    </source>
</evidence>
<evidence type="ECO:0000313" key="4">
    <source>
        <dbReference type="EMBL" id="PKA66500.1"/>
    </source>
</evidence>
<keyword evidence="1 2" id="KW-0677">Repeat</keyword>
<dbReference type="PROSITE" id="PS51671">
    <property type="entry name" value="ACT"/>
    <property type="match status" value="2"/>
</dbReference>
<dbReference type="PANTHER" id="PTHR31096">
    <property type="entry name" value="ACT DOMAIN-CONTAINING PROTEIN ACR4-RELATED"/>
    <property type="match status" value="1"/>
</dbReference>
<name>A0A2I0BFB9_9ASPA</name>
<dbReference type="CDD" id="cd04895">
    <property type="entry name" value="ACT_ACR_1"/>
    <property type="match status" value="1"/>
</dbReference>